<keyword evidence="2" id="KW-1185">Reference proteome</keyword>
<proteinExistence type="predicted"/>
<dbReference type="Proteomes" id="UP000708208">
    <property type="component" value="Unassembled WGS sequence"/>
</dbReference>
<dbReference type="EMBL" id="CAJVCH010035897">
    <property type="protein sequence ID" value="CAG7716095.1"/>
    <property type="molecule type" value="Genomic_DNA"/>
</dbReference>
<gene>
    <name evidence="1" type="ORF">AFUS01_LOCUS5624</name>
</gene>
<accession>A0A8J2J9K2</accession>
<organism evidence="1 2">
    <name type="scientific">Allacma fusca</name>
    <dbReference type="NCBI Taxonomy" id="39272"/>
    <lineage>
        <taxon>Eukaryota</taxon>
        <taxon>Metazoa</taxon>
        <taxon>Ecdysozoa</taxon>
        <taxon>Arthropoda</taxon>
        <taxon>Hexapoda</taxon>
        <taxon>Collembola</taxon>
        <taxon>Symphypleona</taxon>
        <taxon>Sminthuridae</taxon>
        <taxon>Allacma</taxon>
    </lineage>
</organism>
<comment type="caution">
    <text evidence="1">The sequence shown here is derived from an EMBL/GenBank/DDBJ whole genome shotgun (WGS) entry which is preliminary data.</text>
</comment>
<protein>
    <submittedName>
        <fullName evidence="1">Uncharacterized protein</fullName>
    </submittedName>
</protein>
<evidence type="ECO:0000313" key="2">
    <source>
        <dbReference type="Proteomes" id="UP000708208"/>
    </source>
</evidence>
<sequence>MDTRQVQLISQVQNKLQELRDQGCVTCVFELFRPRLTQFYSKTTEPDQVAVCLVQLGVLTLGQQEQIRSKVLNTDKNEMIYSTIFKKESISEIIQALASTGNDFGKTQSEFENMKLWQVRTGLEIEFGK</sequence>
<reference evidence="1" key="1">
    <citation type="submission" date="2021-06" db="EMBL/GenBank/DDBJ databases">
        <authorList>
            <person name="Hodson N. C."/>
            <person name="Mongue J. A."/>
            <person name="Jaron S. K."/>
        </authorList>
    </citation>
    <scope>NUCLEOTIDE SEQUENCE</scope>
</reference>
<evidence type="ECO:0000313" key="1">
    <source>
        <dbReference type="EMBL" id="CAG7716095.1"/>
    </source>
</evidence>
<name>A0A8J2J9K2_9HEXA</name>
<dbReference type="AlphaFoldDB" id="A0A8J2J9K2"/>